<dbReference type="SMART" id="SM01014">
    <property type="entry name" value="ARID"/>
    <property type="match status" value="1"/>
</dbReference>
<evidence type="ECO:0000313" key="16">
    <source>
        <dbReference type="Ensembl" id="ENSSORP00005014662.1"/>
    </source>
</evidence>
<evidence type="ECO:0000313" key="17">
    <source>
        <dbReference type="Proteomes" id="UP000472271"/>
    </source>
</evidence>
<dbReference type="PROSITE" id="PS51184">
    <property type="entry name" value="JMJC"/>
    <property type="match status" value="1"/>
</dbReference>
<dbReference type="Pfam" id="PF02375">
    <property type="entry name" value="JmjN"/>
    <property type="match status" value="1"/>
</dbReference>
<feature type="compositionally biased region" description="Acidic residues" evidence="12">
    <location>
        <begin position="185"/>
        <end position="200"/>
    </location>
</feature>
<reference evidence="16" key="3">
    <citation type="submission" date="2025-09" db="UniProtKB">
        <authorList>
            <consortium name="Ensembl"/>
        </authorList>
    </citation>
    <scope>IDENTIFICATION</scope>
</reference>
<dbReference type="GO" id="GO:0005654">
    <property type="term" value="C:nucleoplasm"/>
    <property type="evidence" value="ECO:0007669"/>
    <property type="project" value="UniProtKB-ARBA"/>
</dbReference>
<dbReference type="GO" id="GO:0048731">
    <property type="term" value="P:system development"/>
    <property type="evidence" value="ECO:0007669"/>
    <property type="project" value="UniProtKB-ARBA"/>
</dbReference>
<evidence type="ECO:0000256" key="4">
    <source>
        <dbReference type="ARBA" id="ARBA00022782"/>
    </source>
</evidence>
<dbReference type="GO" id="GO:0010468">
    <property type="term" value="P:regulation of gene expression"/>
    <property type="evidence" value="ECO:0007669"/>
    <property type="project" value="TreeGrafter"/>
</dbReference>
<evidence type="ECO:0000259" key="13">
    <source>
        <dbReference type="PROSITE" id="PS51011"/>
    </source>
</evidence>
<feature type="region of interest" description="Disordered" evidence="12">
    <location>
        <begin position="182"/>
        <end position="247"/>
    </location>
</feature>
<evidence type="ECO:0000259" key="14">
    <source>
        <dbReference type="PROSITE" id="PS51183"/>
    </source>
</evidence>
<dbReference type="FunFam" id="2.60.120.650:FF:000007">
    <property type="entry name" value="Jumonji, AT rich interactive domain 2"/>
    <property type="match status" value="1"/>
</dbReference>
<evidence type="ECO:0000256" key="6">
    <source>
        <dbReference type="ARBA" id="ARBA00023015"/>
    </source>
</evidence>
<dbReference type="Gene3D" id="1.10.150.60">
    <property type="entry name" value="ARID DNA-binding domain"/>
    <property type="match status" value="1"/>
</dbReference>
<evidence type="ECO:0000256" key="3">
    <source>
        <dbReference type="ARBA" id="ARBA00022491"/>
    </source>
</evidence>
<keyword evidence="2" id="KW-0217">Developmental protein</keyword>
<protein>
    <recommendedName>
        <fullName evidence="10">Protein Jumonji</fullName>
    </recommendedName>
    <alternativeName>
        <fullName evidence="11">Jumonji/ARID domain-containing protein 2</fullName>
    </alternativeName>
</protein>
<dbReference type="SUPFAM" id="SSF46774">
    <property type="entry name" value="ARID-like"/>
    <property type="match status" value="1"/>
</dbReference>
<dbReference type="AlphaFoldDB" id="A0A672ZDW2"/>
<dbReference type="InterPro" id="IPR001606">
    <property type="entry name" value="ARID_dom"/>
</dbReference>
<evidence type="ECO:0000256" key="10">
    <source>
        <dbReference type="ARBA" id="ARBA00070290"/>
    </source>
</evidence>
<dbReference type="SMART" id="SM00558">
    <property type="entry name" value="JmjC"/>
    <property type="match status" value="1"/>
</dbReference>
<feature type="domain" description="ARID" evidence="13">
    <location>
        <begin position="390"/>
        <end position="482"/>
    </location>
</feature>
<reference evidence="16" key="1">
    <citation type="submission" date="2019-06" db="EMBL/GenBank/DDBJ databases">
        <authorList>
            <consortium name="Wellcome Sanger Institute Data Sharing"/>
        </authorList>
    </citation>
    <scope>NUCLEOTIDE SEQUENCE [LARGE SCALE GENOMIC DNA]</scope>
</reference>
<name>A0A672ZDW2_9TELE</name>
<dbReference type="PANTHER" id="PTHR10694">
    <property type="entry name" value="LYSINE-SPECIFIC DEMETHYLASE"/>
    <property type="match status" value="1"/>
</dbReference>
<dbReference type="CDD" id="cd16870">
    <property type="entry name" value="ARID_JARD2"/>
    <property type="match status" value="1"/>
</dbReference>
<evidence type="ECO:0000256" key="2">
    <source>
        <dbReference type="ARBA" id="ARBA00022473"/>
    </source>
</evidence>
<feature type="region of interest" description="Disordered" evidence="12">
    <location>
        <begin position="288"/>
        <end position="314"/>
    </location>
</feature>
<feature type="compositionally biased region" description="Low complexity" evidence="12">
    <location>
        <begin position="209"/>
        <end position="223"/>
    </location>
</feature>
<keyword evidence="4" id="KW-0221">Differentiation</keyword>
<feature type="compositionally biased region" description="Low complexity" evidence="12">
    <location>
        <begin position="125"/>
        <end position="139"/>
    </location>
</feature>
<comment type="subcellular location">
    <subcellularLocation>
        <location evidence="1">Nucleus</location>
    </subcellularLocation>
</comment>
<dbReference type="Pfam" id="PF01388">
    <property type="entry name" value="ARID"/>
    <property type="match status" value="1"/>
</dbReference>
<dbReference type="GO" id="GO:0000785">
    <property type="term" value="C:chromatin"/>
    <property type="evidence" value="ECO:0007669"/>
    <property type="project" value="TreeGrafter"/>
</dbReference>
<dbReference type="Pfam" id="PF02928">
    <property type="entry name" value="zf-C5HC2"/>
    <property type="match status" value="1"/>
</dbReference>
<dbReference type="Gene3D" id="2.60.120.650">
    <property type="entry name" value="Cupin"/>
    <property type="match status" value="1"/>
</dbReference>
<evidence type="ECO:0000259" key="15">
    <source>
        <dbReference type="PROSITE" id="PS51184"/>
    </source>
</evidence>
<feature type="compositionally biased region" description="Low complexity" evidence="12">
    <location>
        <begin position="47"/>
        <end position="66"/>
    </location>
</feature>
<feature type="region of interest" description="Disordered" evidence="12">
    <location>
        <begin position="100"/>
        <end position="139"/>
    </location>
</feature>
<keyword evidence="6" id="KW-0805">Transcription regulation</keyword>
<dbReference type="SUPFAM" id="SSF51197">
    <property type="entry name" value="Clavaminate synthase-like"/>
    <property type="match status" value="1"/>
</dbReference>
<keyword evidence="3" id="KW-0678">Repressor</keyword>
<dbReference type="PANTHER" id="PTHR10694:SF113">
    <property type="entry name" value="PROTEIN JUMONJI"/>
    <property type="match status" value="1"/>
</dbReference>
<dbReference type="FunFam" id="1.10.150.60:FF:000005">
    <property type="entry name" value="Jumonji, AT-rich interactive domain 2a"/>
    <property type="match status" value="1"/>
</dbReference>
<evidence type="ECO:0000256" key="9">
    <source>
        <dbReference type="ARBA" id="ARBA00058553"/>
    </source>
</evidence>
<accession>A0A672ZDW2</accession>
<comment type="function">
    <text evidence="9">Regulator of histone methyltransferase complexes that plays an essential role in embryonic development, including heart and liver development, neural tube fusion process and hematopoiesis. Acts as an accessory subunit for the core PRC2 (Polycomb repressive complex 2) complex, which mediates histone H3K27 (H3K27me3) trimethylation on chromatin. Binds DNA and mediates the recruitment of the PRC2 complex to target genes in embryonic stem cells, thereby playing a key role in stem cell differentiation and normal embryonic development. In cardiac cells, it is required to repress expression of cyclin-D1 (CCND1) by activating methylation of 'Lys-9' of histone H3 (H3K9me) by the GLP1/EHMT1 and G9a/EHMT2 histone methyltransferases. Also acts as a transcriptional repressor of ANF via its interaction with GATA4 and NKX2-5. Participates in the negative regulation of cell proliferation signaling. Does not have histone demethylase activity.</text>
</comment>
<gene>
    <name evidence="16" type="primary">jarid2b</name>
</gene>
<evidence type="ECO:0000256" key="7">
    <source>
        <dbReference type="ARBA" id="ARBA00023163"/>
    </source>
</evidence>
<dbReference type="Pfam" id="PF02373">
    <property type="entry name" value="JmjC"/>
    <property type="match status" value="1"/>
</dbReference>
<evidence type="ECO:0000256" key="1">
    <source>
        <dbReference type="ARBA" id="ARBA00004123"/>
    </source>
</evidence>
<organism evidence="16 17">
    <name type="scientific">Sphaeramia orbicularis</name>
    <name type="common">orbiculate cardinalfish</name>
    <dbReference type="NCBI Taxonomy" id="375764"/>
    <lineage>
        <taxon>Eukaryota</taxon>
        <taxon>Metazoa</taxon>
        <taxon>Chordata</taxon>
        <taxon>Craniata</taxon>
        <taxon>Vertebrata</taxon>
        <taxon>Euteleostomi</taxon>
        <taxon>Actinopterygii</taxon>
        <taxon>Neopterygii</taxon>
        <taxon>Teleostei</taxon>
        <taxon>Neoteleostei</taxon>
        <taxon>Acanthomorphata</taxon>
        <taxon>Gobiaria</taxon>
        <taxon>Kurtiformes</taxon>
        <taxon>Apogonoidei</taxon>
        <taxon>Apogonidae</taxon>
        <taxon>Apogoninae</taxon>
        <taxon>Sphaeramia</taxon>
    </lineage>
</organism>
<dbReference type="Ensembl" id="ENSSORT00005015091.1">
    <property type="protein sequence ID" value="ENSSORP00005014662.1"/>
    <property type="gene ID" value="ENSSORG00005007467.1"/>
</dbReference>
<evidence type="ECO:0000256" key="12">
    <source>
        <dbReference type="SAM" id="MobiDB-lite"/>
    </source>
</evidence>
<feature type="compositionally biased region" description="Polar residues" evidence="12">
    <location>
        <begin position="104"/>
        <end position="117"/>
    </location>
</feature>
<dbReference type="SMART" id="SM00501">
    <property type="entry name" value="BRIGHT"/>
    <property type="match status" value="1"/>
</dbReference>
<evidence type="ECO:0000256" key="11">
    <source>
        <dbReference type="ARBA" id="ARBA00080607"/>
    </source>
</evidence>
<dbReference type="InterPro" id="IPR003349">
    <property type="entry name" value="JmjN"/>
</dbReference>
<keyword evidence="8" id="KW-0539">Nucleus</keyword>
<proteinExistence type="predicted"/>
<dbReference type="InterPro" id="IPR036431">
    <property type="entry name" value="ARID_dom_sf"/>
</dbReference>
<dbReference type="GO" id="GO:0006338">
    <property type="term" value="P:chromatin remodeling"/>
    <property type="evidence" value="ECO:0007669"/>
    <property type="project" value="TreeGrafter"/>
</dbReference>
<evidence type="ECO:0000256" key="8">
    <source>
        <dbReference type="ARBA" id="ARBA00023242"/>
    </source>
</evidence>
<keyword evidence="17" id="KW-1185">Reference proteome</keyword>
<dbReference type="GO" id="GO:0003677">
    <property type="term" value="F:DNA binding"/>
    <property type="evidence" value="ECO:0007669"/>
    <property type="project" value="InterPro"/>
</dbReference>
<dbReference type="PROSITE" id="PS51183">
    <property type="entry name" value="JMJN"/>
    <property type="match status" value="1"/>
</dbReference>
<feature type="domain" description="JmjC" evidence="15">
    <location>
        <begin position="633"/>
        <end position="797"/>
    </location>
</feature>
<dbReference type="PROSITE" id="PS51011">
    <property type="entry name" value="ARID"/>
    <property type="match status" value="1"/>
</dbReference>
<sequence>FYYLIWTVNLDDSDGIPWSEERVMRKVLYLSLKEFRSAQKRQLDGDGTTNSNSSLSNGQLNSSGSKGSHKEDALIPVISLLRIINCPILSFHPLRPRLQAQRKFAQSQPNSPSTTPVKVTDPGNLNSSLATVPSSSLSSLSSLSLSSSIQDLSRRKPKTEDFLTFLCLRGSSALPSNMAYFGSSQEEEDLEEDDEEEEEEVRNGGGIHSHGTGSSSQASASSSCHLTPRKGKPPARQPLNGHGKDGASARKPRYIVFQLTLFLLTPLIFLELFRNPYVHFSALRPTDRDKEWEREKEMTRQKEREQEKEWERQRSRAEGWAALGEVPVFRPAQREFQDPLVYLDAVREQAEAAGMCRVVPPPDWRPECKLSEEMRFVTQVQRVHMLGRRWGPNVQRLACIRKHLKSQGITMDEPPVIGGCEVDLARFFQLINDMGGMQQVMDLKKWTKLADLLRIPKSAQDRLAKLQEAYLQYLLSYDSLNTEDRLRLQAEVLQEKKNLEARRGPLEGLSDSSAPSALVLPRYEPKNGLVGGMVGGAAGHHRTNGVYHPLKELEAQVKAGRRRLFGKSVSLTNFFRIARNTMTMCFNKEPGAAEVEQEYWRIVEQRDSHVAVHCGKVDTSTHGSGFPTGKSEPFSKHGWNLTVLPNNSGSILRHLGAVPGVTIPWLNIGMVFSTSCWSRDQNRLPYIDYLHTGADCIWYSVPAEEKAKLDKVVHTLLQANGTPGLEMLEKNIMISPEVLCREGIKVYRTVQRSGQFVVCFPGAFVSKVCCGYSVSETVHFATPHWMNLGYQAAKDLKCRRIAKPFSMEKLLYQIATAESKRDNSLLLTTISTLLKDLRNIEMRQRQELYKAGLHSSARYGTHDGSLGPGEGRKKPRGKWLALESSERRCQICQHLCYLSMVVQETDNVVFCLECALRYVEKHKSCRGLKMMYRYDEVSGSLHCLSRWGPAAKVSPAKRGPRKRATVEVSLARLSSSHMPKAAAVS</sequence>
<dbReference type="SMART" id="SM00545">
    <property type="entry name" value="JmjN"/>
    <property type="match status" value="1"/>
</dbReference>
<reference evidence="16" key="2">
    <citation type="submission" date="2025-08" db="UniProtKB">
        <authorList>
            <consortium name="Ensembl"/>
        </authorList>
    </citation>
    <scope>IDENTIFICATION</scope>
</reference>
<dbReference type="Proteomes" id="UP000472271">
    <property type="component" value="Chromosome 11"/>
</dbReference>
<dbReference type="GO" id="GO:0030154">
    <property type="term" value="P:cell differentiation"/>
    <property type="evidence" value="ECO:0007669"/>
    <property type="project" value="UniProtKB-KW"/>
</dbReference>
<keyword evidence="5" id="KW-0156">Chromatin regulator</keyword>
<evidence type="ECO:0000256" key="5">
    <source>
        <dbReference type="ARBA" id="ARBA00022853"/>
    </source>
</evidence>
<dbReference type="InterPro" id="IPR003347">
    <property type="entry name" value="JmjC_dom"/>
</dbReference>
<keyword evidence="7" id="KW-0804">Transcription</keyword>
<feature type="region of interest" description="Disordered" evidence="12">
    <location>
        <begin position="40"/>
        <end position="69"/>
    </location>
</feature>
<dbReference type="InterPro" id="IPR004198">
    <property type="entry name" value="Znf_C5HC2"/>
</dbReference>
<feature type="domain" description="JmjN" evidence="14">
    <location>
        <begin position="326"/>
        <end position="367"/>
    </location>
</feature>